<feature type="transmembrane region" description="Helical" evidence="9">
    <location>
        <begin position="6"/>
        <end position="28"/>
    </location>
</feature>
<comment type="similarity">
    <text evidence="8">Belongs to the binding-protein-dependent transport system permease family. LivHM subfamily.</text>
</comment>
<feature type="transmembrane region" description="Helical" evidence="9">
    <location>
        <begin position="137"/>
        <end position="160"/>
    </location>
</feature>
<evidence type="ECO:0000256" key="9">
    <source>
        <dbReference type="SAM" id="Phobius"/>
    </source>
</evidence>
<dbReference type="CDD" id="cd06582">
    <property type="entry name" value="TM_PBP1_LivH_like"/>
    <property type="match status" value="1"/>
</dbReference>
<feature type="transmembrane region" description="Helical" evidence="9">
    <location>
        <begin position="95"/>
        <end position="117"/>
    </location>
</feature>
<dbReference type="InterPro" id="IPR052157">
    <property type="entry name" value="BCAA_transport_permease"/>
</dbReference>
<evidence type="ECO:0000256" key="5">
    <source>
        <dbReference type="ARBA" id="ARBA00022970"/>
    </source>
</evidence>
<evidence type="ECO:0000256" key="2">
    <source>
        <dbReference type="ARBA" id="ARBA00022448"/>
    </source>
</evidence>
<accession>A0AAE7NYC6</accession>
<evidence type="ECO:0000313" key="10">
    <source>
        <dbReference type="EMBL" id="QOZ71820.1"/>
    </source>
</evidence>
<evidence type="ECO:0000256" key="1">
    <source>
        <dbReference type="ARBA" id="ARBA00004651"/>
    </source>
</evidence>
<comment type="subcellular location">
    <subcellularLocation>
        <location evidence="1">Cell membrane</location>
        <topology evidence="1">Multi-pass membrane protein</topology>
    </subcellularLocation>
</comment>
<dbReference type="PANTHER" id="PTHR11795">
    <property type="entry name" value="BRANCHED-CHAIN AMINO ACID TRANSPORT SYSTEM PERMEASE PROTEIN LIVH"/>
    <property type="match status" value="1"/>
</dbReference>
<dbReference type="Pfam" id="PF02653">
    <property type="entry name" value="BPD_transp_2"/>
    <property type="match status" value="1"/>
</dbReference>
<gene>
    <name evidence="10" type="ORF">WN72_40160</name>
</gene>
<dbReference type="KEGG" id="barh:WN72_40160"/>
<organism evidence="10 11">
    <name type="scientific">Bradyrhizobium arachidis</name>
    <dbReference type="NCBI Taxonomy" id="858423"/>
    <lineage>
        <taxon>Bacteria</taxon>
        <taxon>Pseudomonadati</taxon>
        <taxon>Pseudomonadota</taxon>
        <taxon>Alphaproteobacteria</taxon>
        <taxon>Hyphomicrobiales</taxon>
        <taxon>Nitrobacteraceae</taxon>
        <taxon>Bradyrhizobium</taxon>
    </lineage>
</organism>
<dbReference type="InterPro" id="IPR001851">
    <property type="entry name" value="ABC_transp_permease"/>
</dbReference>
<protein>
    <submittedName>
        <fullName evidence="10">Branched-chain amino acid ABC transporter permease</fullName>
    </submittedName>
</protein>
<evidence type="ECO:0000256" key="4">
    <source>
        <dbReference type="ARBA" id="ARBA00022692"/>
    </source>
</evidence>
<keyword evidence="4 9" id="KW-0812">Transmembrane</keyword>
<dbReference type="AlphaFoldDB" id="A0AAE7NYC6"/>
<dbReference type="GO" id="GO:0022857">
    <property type="term" value="F:transmembrane transporter activity"/>
    <property type="evidence" value="ECO:0007669"/>
    <property type="project" value="InterPro"/>
</dbReference>
<reference evidence="10 11" key="1">
    <citation type="submission" date="2018-06" db="EMBL/GenBank/DDBJ databases">
        <title>Comparative genomics of Bradyrhizobium nodulating Arachidis hypogaea.</title>
        <authorList>
            <person name="Li Y."/>
        </authorList>
    </citation>
    <scope>NUCLEOTIDE SEQUENCE [LARGE SCALE GENOMIC DNA]</scope>
    <source>
        <strain evidence="10 11">CCBAU 051107</strain>
    </source>
</reference>
<dbReference type="Proteomes" id="UP000594015">
    <property type="component" value="Chromosome"/>
</dbReference>
<dbReference type="GO" id="GO:0006865">
    <property type="term" value="P:amino acid transport"/>
    <property type="evidence" value="ECO:0007669"/>
    <property type="project" value="UniProtKB-KW"/>
</dbReference>
<evidence type="ECO:0000256" key="3">
    <source>
        <dbReference type="ARBA" id="ARBA00022475"/>
    </source>
</evidence>
<dbReference type="EMBL" id="CP030050">
    <property type="protein sequence ID" value="QOZ71820.1"/>
    <property type="molecule type" value="Genomic_DNA"/>
</dbReference>
<feature type="transmembrane region" description="Helical" evidence="9">
    <location>
        <begin position="64"/>
        <end position="83"/>
    </location>
</feature>
<keyword evidence="5" id="KW-0029">Amino-acid transport</keyword>
<evidence type="ECO:0000256" key="8">
    <source>
        <dbReference type="ARBA" id="ARBA00037998"/>
    </source>
</evidence>
<dbReference type="PANTHER" id="PTHR11795:SF445">
    <property type="entry name" value="AMINO ACID ABC TRANSPORTER PERMEASE PROTEIN"/>
    <property type="match status" value="1"/>
</dbReference>
<feature type="transmembrane region" description="Helical" evidence="9">
    <location>
        <begin position="188"/>
        <end position="214"/>
    </location>
</feature>
<sequence>MSMDIILVQTVVNGLMVGMIYVLMAIGFTMVFGIMRIVNFAHGEFYMAGAFLFAILYGSNGLPFSISVLLAIGATALLGLLMERIVFRKFRGNELNGMIASVGVALILQNSALLMWGSSARTVPPVVSGVLSVGGIVFPWSRLVVIIGAIVAVVSLNLLIGHTRIGRAMRAVAQDAEIAQVQGIRVDVIFPVAFVLGVSLAGFAGVLMAPVLSVSPFIGLAPTLKAFVIVVIGGLGSVPGAVAGGLLIGLIESFAGTFVSASLSEILQFLVVIAVVLLRPQGLLGRKEREA</sequence>
<feature type="transmembrane region" description="Helical" evidence="9">
    <location>
        <begin position="226"/>
        <end position="251"/>
    </location>
</feature>
<keyword evidence="6 9" id="KW-1133">Transmembrane helix</keyword>
<proteinExistence type="inferred from homology"/>
<dbReference type="GO" id="GO:0005886">
    <property type="term" value="C:plasma membrane"/>
    <property type="evidence" value="ECO:0007669"/>
    <property type="project" value="UniProtKB-SubCell"/>
</dbReference>
<evidence type="ECO:0000313" key="11">
    <source>
        <dbReference type="Proteomes" id="UP000594015"/>
    </source>
</evidence>
<evidence type="ECO:0000256" key="7">
    <source>
        <dbReference type="ARBA" id="ARBA00023136"/>
    </source>
</evidence>
<name>A0AAE7NYC6_9BRAD</name>
<keyword evidence="7 9" id="KW-0472">Membrane</keyword>
<keyword evidence="3" id="KW-1003">Cell membrane</keyword>
<keyword evidence="2" id="KW-0813">Transport</keyword>
<evidence type="ECO:0000256" key="6">
    <source>
        <dbReference type="ARBA" id="ARBA00022989"/>
    </source>
</evidence>
<feature type="transmembrane region" description="Helical" evidence="9">
    <location>
        <begin position="258"/>
        <end position="278"/>
    </location>
</feature>